<keyword evidence="1" id="KW-1133">Transmembrane helix</keyword>
<organism evidence="2 3">
    <name type="scientific">Clostridium uliginosum</name>
    <dbReference type="NCBI Taxonomy" id="119641"/>
    <lineage>
        <taxon>Bacteria</taxon>
        <taxon>Bacillati</taxon>
        <taxon>Bacillota</taxon>
        <taxon>Clostridia</taxon>
        <taxon>Eubacteriales</taxon>
        <taxon>Clostridiaceae</taxon>
        <taxon>Clostridium</taxon>
    </lineage>
</organism>
<gene>
    <name evidence="2" type="ORF">SAMN05421842_108128</name>
</gene>
<dbReference type="PANTHER" id="PTHR37304">
    <property type="entry name" value="MEMBRANE PROTEIN-RELATED"/>
    <property type="match status" value="1"/>
</dbReference>
<dbReference type="Proteomes" id="UP000199263">
    <property type="component" value="Unassembled WGS sequence"/>
</dbReference>
<protein>
    <recommendedName>
        <fullName evidence="4">DUF378 domain-containing protein</fullName>
    </recommendedName>
</protein>
<dbReference type="Pfam" id="PF04070">
    <property type="entry name" value="DUF378"/>
    <property type="match status" value="1"/>
</dbReference>
<feature type="transmembrane region" description="Helical" evidence="1">
    <location>
        <begin position="42"/>
        <end position="63"/>
    </location>
</feature>
<evidence type="ECO:0000313" key="2">
    <source>
        <dbReference type="EMBL" id="SFC74294.1"/>
    </source>
</evidence>
<dbReference type="AlphaFoldDB" id="A0A1I1LMF3"/>
<keyword evidence="1" id="KW-0472">Membrane</keyword>
<reference evidence="2 3" key="1">
    <citation type="submission" date="2016-10" db="EMBL/GenBank/DDBJ databases">
        <authorList>
            <person name="de Groot N.N."/>
        </authorList>
    </citation>
    <scope>NUCLEOTIDE SEQUENCE [LARGE SCALE GENOMIC DNA]</scope>
    <source>
        <strain evidence="2 3">DSM 12992</strain>
    </source>
</reference>
<evidence type="ECO:0008006" key="4">
    <source>
        <dbReference type="Google" id="ProtNLM"/>
    </source>
</evidence>
<dbReference type="InterPro" id="IPR007211">
    <property type="entry name" value="DUF378"/>
</dbReference>
<dbReference type="EMBL" id="FOMG01000008">
    <property type="protein sequence ID" value="SFC74294.1"/>
    <property type="molecule type" value="Genomic_DNA"/>
</dbReference>
<name>A0A1I1LMF3_9CLOT</name>
<dbReference type="STRING" id="119641.SAMN05421842_108128"/>
<keyword evidence="3" id="KW-1185">Reference proteome</keyword>
<dbReference type="PANTHER" id="PTHR37304:SF1">
    <property type="entry name" value="MEMBRANE PROTEIN"/>
    <property type="match status" value="1"/>
</dbReference>
<dbReference type="OrthoDB" id="9812136at2"/>
<keyword evidence="1" id="KW-0812">Transmembrane</keyword>
<evidence type="ECO:0000313" key="3">
    <source>
        <dbReference type="Proteomes" id="UP000199263"/>
    </source>
</evidence>
<evidence type="ECO:0000256" key="1">
    <source>
        <dbReference type="SAM" id="Phobius"/>
    </source>
</evidence>
<accession>A0A1I1LMF3</accession>
<proteinExistence type="predicted"/>
<feature type="transmembrane region" description="Helical" evidence="1">
    <location>
        <begin position="12"/>
        <end position="36"/>
    </location>
</feature>
<sequence length="73" mass="8327">MCKLNIFDKTSFILVLIGAFNWGLIGLLNFNLVNIISLGYPLVQRIIYVVIFLASLNLISLMFRCNIVNSKNY</sequence>